<dbReference type="GO" id="GO:0005737">
    <property type="term" value="C:cytoplasm"/>
    <property type="evidence" value="ECO:0007669"/>
    <property type="project" value="TreeGrafter"/>
</dbReference>
<dbReference type="SUPFAM" id="SSF52317">
    <property type="entry name" value="Class I glutamine amidotransferase-like"/>
    <property type="match status" value="2"/>
</dbReference>
<dbReference type="GO" id="GO:0019172">
    <property type="term" value="F:glyoxalase III activity"/>
    <property type="evidence" value="ECO:0007669"/>
    <property type="project" value="TreeGrafter"/>
</dbReference>
<organism evidence="5">
    <name type="scientific">Bigelowiella natans</name>
    <name type="common">Pedinomonas minutissima</name>
    <name type="synonym">Chlorarachnion sp. (strain CCMP621)</name>
    <dbReference type="NCBI Taxonomy" id="227086"/>
    <lineage>
        <taxon>Eukaryota</taxon>
        <taxon>Sar</taxon>
        <taxon>Rhizaria</taxon>
        <taxon>Cercozoa</taxon>
        <taxon>Chlorarachniophyceae</taxon>
        <taxon>Bigelowiella</taxon>
    </lineage>
</organism>
<evidence type="ECO:0000313" key="5">
    <source>
        <dbReference type="EMBL" id="CAD9579731.1"/>
    </source>
</evidence>
<keyword evidence="2" id="KW-0456">Lyase</keyword>
<dbReference type="InterPro" id="IPR002818">
    <property type="entry name" value="DJ-1/PfpI"/>
</dbReference>
<feature type="domain" description="DJ-1/PfpI" evidence="4">
    <location>
        <begin position="19"/>
        <end position="182"/>
    </location>
</feature>
<evidence type="ECO:0000256" key="3">
    <source>
        <dbReference type="ARBA" id="ARBA00038493"/>
    </source>
</evidence>
<name>A0A6T9YMC8_BIGNA</name>
<comment type="similarity">
    <text evidence="3">Belongs to the peptidase C56 family. HSP31-like subfamily.</text>
</comment>
<keyword evidence="1" id="KW-0346">Stress response</keyword>
<sequence>MEDVKGEKVTKETGLWLEEAAAPYKVFKAAGLDVTIASLSGGEVPVDAGSKQGDFYTEDCKAFDEGAATKGLLSSTKKLADLAKNIKSYDAIYLAGGFGTIGDFKGSEELTSIITKAFEEGVIVAAVCHGPVGLLGVKEGKESALKGMAVTGFSSAEEKAVGYSEKNSVQAEMEKLGAVYTCAAEPFHPHVVTAEKNGAICVTGQNPASSKGAAEKVVELIKKKKTPPPTTGGGVIILCTNTAKIELEDVKGETVTKDTGVWLEEAAAPYKVFKDGGLEVTVASLSGGEVPVDAASKQGDFYTEDCKAFEEGEATKGLLSSTPKLSELAKNLKSYDAIFLAGGFGTIGDFKGSKDLAAILAQAFKEGVIVGAVCHGPIGLVGVEEEGKESALKGMAVTGFSSAEEKAVGYSDKNSVQAEMEKVGAVYSCADAPFKSHVVTAEKDGKVCVTGQNPASSKGAAEKVLELIKKKNAKAE</sequence>
<dbReference type="PANTHER" id="PTHR48094:SF11">
    <property type="entry name" value="GLUTATHIONE-INDEPENDENT GLYOXALASE HSP31-RELATED"/>
    <property type="match status" value="1"/>
</dbReference>
<dbReference type="Gene3D" id="3.40.50.880">
    <property type="match status" value="2"/>
</dbReference>
<proteinExistence type="inferred from homology"/>
<evidence type="ECO:0000256" key="2">
    <source>
        <dbReference type="ARBA" id="ARBA00023239"/>
    </source>
</evidence>
<accession>A0A6T9YMC8</accession>
<reference evidence="5" key="1">
    <citation type="submission" date="2021-01" db="EMBL/GenBank/DDBJ databases">
        <authorList>
            <person name="Corre E."/>
            <person name="Pelletier E."/>
            <person name="Niang G."/>
            <person name="Scheremetjew M."/>
            <person name="Finn R."/>
            <person name="Kale V."/>
            <person name="Holt S."/>
            <person name="Cochrane G."/>
            <person name="Meng A."/>
            <person name="Brown T."/>
            <person name="Cohen L."/>
        </authorList>
    </citation>
    <scope>NUCLEOTIDE SEQUENCE</scope>
    <source>
        <strain evidence="5">CCMP1258.1</strain>
    </source>
</reference>
<dbReference type="GO" id="GO:0019243">
    <property type="term" value="P:methylglyoxal catabolic process to D-lactate via S-lactoyl-glutathione"/>
    <property type="evidence" value="ECO:0007669"/>
    <property type="project" value="TreeGrafter"/>
</dbReference>
<dbReference type="EMBL" id="HBHA01001405">
    <property type="protein sequence ID" value="CAD9579731.1"/>
    <property type="molecule type" value="Transcribed_RNA"/>
</dbReference>
<dbReference type="Pfam" id="PF01965">
    <property type="entry name" value="DJ-1_PfpI"/>
    <property type="match status" value="2"/>
</dbReference>
<evidence type="ECO:0000259" key="4">
    <source>
        <dbReference type="Pfam" id="PF01965"/>
    </source>
</evidence>
<protein>
    <recommendedName>
        <fullName evidence="4">DJ-1/PfpI domain-containing protein</fullName>
    </recommendedName>
</protein>
<evidence type="ECO:0000256" key="1">
    <source>
        <dbReference type="ARBA" id="ARBA00023016"/>
    </source>
</evidence>
<feature type="domain" description="DJ-1/PfpI" evidence="4">
    <location>
        <begin position="264"/>
        <end position="463"/>
    </location>
</feature>
<dbReference type="CDD" id="cd03141">
    <property type="entry name" value="GATase1_Hsp31_like"/>
    <property type="match status" value="2"/>
</dbReference>
<gene>
    <name evidence="5" type="ORF">BIGN1055_LOCUS901</name>
</gene>
<dbReference type="InterPro" id="IPR050325">
    <property type="entry name" value="Prot/Nucl_acid_deglycase"/>
</dbReference>
<dbReference type="AlphaFoldDB" id="A0A6T9YMC8"/>
<dbReference type="InterPro" id="IPR029062">
    <property type="entry name" value="Class_I_gatase-like"/>
</dbReference>
<dbReference type="PANTHER" id="PTHR48094">
    <property type="entry name" value="PROTEIN/NUCLEIC ACID DEGLYCASE DJ-1-RELATED"/>
    <property type="match status" value="1"/>
</dbReference>